<dbReference type="PANTHER" id="PTHR35936:SF17">
    <property type="entry name" value="ARGININE-BINDING EXTRACELLULAR PROTEIN ARTP"/>
    <property type="match status" value="1"/>
</dbReference>
<accession>A0ABQ1PY24</accession>
<evidence type="ECO:0000313" key="8">
    <source>
        <dbReference type="Proteomes" id="UP000642571"/>
    </source>
</evidence>
<organism evidence="7 8">
    <name type="scientific">Pontibacillus salipaludis</name>
    <dbReference type="NCBI Taxonomy" id="1697394"/>
    <lineage>
        <taxon>Bacteria</taxon>
        <taxon>Bacillati</taxon>
        <taxon>Bacillota</taxon>
        <taxon>Bacilli</taxon>
        <taxon>Bacillales</taxon>
        <taxon>Bacillaceae</taxon>
        <taxon>Pontibacillus</taxon>
    </lineage>
</organism>
<proteinExistence type="predicted"/>
<dbReference type="InterPro" id="IPR001638">
    <property type="entry name" value="Solute-binding_3/MltF_N"/>
</dbReference>
<evidence type="ECO:0000256" key="1">
    <source>
        <dbReference type="ARBA" id="ARBA00022729"/>
    </source>
</evidence>
<dbReference type="PROSITE" id="PS51257">
    <property type="entry name" value="PROKAR_LIPOPROTEIN"/>
    <property type="match status" value="1"/>
</dbReference>
<dbReference type="Pfam" id="PF00497">
    <property type="entry name" value="SBP_bac_3"/>
    <property type="match status" value="1"/>
</dbReference>
<reference evidence="8" key="1">
    <citation type="journal article" date="2019" name="Int. J. Syst. Evol. Microbiol.">
        <title>The Global Catalogue of Microorganisms (GCM) 10K type strain sequencing project: providing services to taxonomists for standard genome sequencing and annotation.</title>
        <authorList>
            <consortium name="The Broad Institute Genomics Platform"/>
            <consortium name="The Broad Institute Genome Sequencing Center for Infectious Disease"/>
            <person name="Wu L."/>
            <person name="Ma J."/>
        </authorList>
    </citation>
    <scope>NUCLEOTIDE SEQUENCE [LARGE SCALE GENOMIC DNA]</scope>
    <source>
        <strain evidence="8">CGMCC 1.15353</strain>
    </source>
</reference>
<name>A0ABQ1PY24_9BACI</name>
<keyword evidence="3" id="KW-0449">Lipoprotein</keyword>
<dbReference type="SUPFAM" id="SSF53850">
    <property type="entry name" value="Periplasmic binding protein-like II"/>
    <property type="match status" value="1"/>
</dbReference>
<dbReference type="SMART" id="SM00079">
    <property type="entry name" value="PBPe"/>
    <property type="match status" value="1"/>
</dbReference>
<feature type="domain" description="Solute-binding protein family 3/N-terminal" evidence="5">
    <location>
        <begin position="36"/>
        <end position="259"/>
    </location>
</feature>
<feature type="signal peptide" evidence="4">
    <location>
        <begin position="1"/>
        <end position="18"/>
    </location>
</feature>
<dbReference type="EMBL" id="BMIN01000004">
    <property type="protein sequence ID" value="GGD07146.1"/>
    <property type="molecule type" value="Genomic_DNA"/>
</dbReference>
<dbReference type="SMART" id="SM00062">
    <property type="entry name" value="PBPb"/>
    <property type="match status" value="1"/>
</dbReference>
<sequence length="263" mass="29125">MKKFALILSIMATMVVLAACGSSESANGEGEDGKKTLVMGTSADYKPFEFIDTANSDEIVGFDIDIAKHITEELGYELKIENMDFSGLIAALNSNKVDFVFAGMSPNEKREKQVDFSDIYYEAHNAVVSMEDTSIEEISDLEGKKIGVQLGSIQEGKAKELQEEYEGIEVIQRDLIPQLVEELKTGRIDAAIIEDSVTSGYLEKNEKLTQFILDPNTSKGSAAAFPEDSELVEEFNKEIENMKESGKMDELIKKWFENGGKSE</sequence>
<evidence type="ECO:0000259" key="5">
    <source>
        <dbReference type="SMART" id="SM00062"/>
    </source>
</evidence>
<protein>
    <submittedName>
        <fullName evidence="7">ABC transporter substrate-binding protein</fullName>
    </submittedName>
</protein>
<dbReference type="Proteomes" id="UP000642571">
    <property type="component" value="Unassembled WGS sequence"/>
</dbReference>
<comment type="caution">
    <text evidence="7">The sequence shown here is derived from an EMBL/GenBank/DDBJ whole genome shotgun (WGS) entry which is preliminary data.</text>
</comment>
<keyword evidence="1 4" id="KW-0732">Signal</keyword>
<feature type="domain" description="Ionotropic glutamate receptor C-terminal" evidence="6">
    <location>
        <begin position="36"/>
        <end position="258"/>
    </location>
</feature>
<dbReference type="Gene3D" id="3.40.190.10">
    <property type="entry name" value="Periplasmic binding protein-like II"/>
    <property type="match status" value="2"/>
</dbReference>
<keyword evidence="2" id="KW-0564">Palmitate</keyword>
<feature type="chain" id="PRO_5046140542" evidence="4">
    <location>
        <begin position="19"/>
        <end position="263"/>
    </location>
</feature>
<evidence type="ECO:0000256" key="4">
    <source>
        <dbReference type="SAM" id="SignalP"/>
    </source>
</evidence>
<gene>
    <name evidence="7" type="ORF">GCM10011389_13410</name>
</gene>
<dbReference type="InterPro" id="IPR001320">
    <property type="entry name" value="Iontro_rcpt_C"/>
</dbReference>
<evidence type="ECO:0000256" key="2">
    <source>
        <dbReference type="ARBA" id="ARBA00023139"/>
    </source>
</evidence>
<dbReference type="RefSeq" id="WP_188652089.1">
    <property type="nucleotide sequence ID" value="NZ_BMIN01000004.1"/>
</dbReference>
<evidence type="ECO:0000259" key="6">
    <source>
        <dbReference type="SMART" id="SM00079"/>
    </source>
</evidence>
<evidence type="ECO:0000256" key="3">
    <source>
        <dbReference type="ARBA" id="ARBA00023288"/>
    </source>
</evidence>
<keyword evidence="8" id="KW-1185">Reference proteome</keyword>
<evidence type="ECO:0000313" key="7">
    <source>
        <dbReference type="EMBL" id="GGD07146.1"/>
    </source>
</evidence>
<dbReference type="PANTHER" id="PTHR35936">
    <property type="entry name" value="MEMBRANE-BOUND LYTIC MUREIN TRANSGLYCOSYLASE F"/>
    <property type="match status" value="1"/>
</dbReference>